<keyword evidence="2" id="KW-1185">Reference proteome</keyword>
<dbReference type="Pfam" id="PF05147">
    <property type="entry name" value="LANC_like"/>
    <property type="match status" value="1"/>
</dbReference>
<proteinExistence type="predicted"/>
<evidence type="ECO:0000313" key="1">
    <source>
        <dbReference type="EMBL" id="QXM25670.1"/>
    </source>
</evidence>
<dbReference type="SMART" id="SM01260">
    <property type="entry name" value="LANC_like"/>
    <property type="match status" value="1"/>
</dbReference>
<dbReference type="AlphaFoldDB" id="A0A975U3G9"/>
<name>A0A975U3G9_9PROT</name>
<dbReference type="KEGG" id="elio:KO353_05535"/>
<evidence type="ECO:0000313" key="2">
    <source>
        <dbReference type="Proteomes" id="UP000694001"/>
    </source>
</evidence>
<dbReference type="Proteomes" id="UP000694001">
    <property type="component" value="Chromosome"/>
</dbReference>
<dbReference type="RefSeq" id="WP_218286726.1">
    <property type="nucleotide sequence ID" value="NZ_CP076448.1"/>
</dbReference>
<evidence type="ECO:0008006" key="3">
    <source>
        <dbReference type="Google" id="ProtNLM"/>
    </source>
</evidence>
<reference evidence="1" key="1">
    <citation type="submission" date="2021-06" db="EMBL/GenBank/DDBJ databases">
        <title>Elioraea tepida, sp. nov., a moderately thermophilic aerobic anoxygenic phototrophic bacterium isolated from an alkaline siliceous hot spring mat community in Yellowstone National Park, WY, USA.</title>
        <authorList>
            <person name="Saini M.K."/>
            <person name="Yoshida S."/>
            <person name="Sebastian A."/>
            <person name="Hirose S."/>
            <person name="Hara E."/>
            <person name="Tamaki H."/>
            <person name="Soulier N.T."/>
            <person name="Albert I."/>
            <person name="Hanada S."/>
            <person name="Bryant D.A."/>
            <person name="Tank M."/>
        </authorList>
    </citation>
    <scope>NUCLEOTIDE SEQUENCE</scope>
    <source>
        <strain evidence="1">MS-P2</strain>
    </source>
</reference>
<organism evidence="1 2">
    <name type="scientific">Elioraea tepida</name>
    <dbReference type="NCBI Taxonomy" id="2843330"/>
    <lineage>
        <taxon>Bacteria</taxon>
        <taxon>Pseudomonadati</taxon>
        <taxon>Pseudomonadota</taxon>
        <taxon>Alphaproteobacteria</taxon>
        <taxon>Acetobacterales</taxon>
        <taxon>Elioraeaceae</taxon>
        <taxon>Elioraea</taxon>
    </lineage>
</organism>
<dbReference type="GO" id="GO:0031179">
    <property type="term" value="P:peptide modification"/>
    <property type="evidence" value="ECO:0007669"/>
    <property type="project" value="InterPro"/>
</dbReference>
<dbReference type="EMBL" id="CP076448">
    <property type="protein sequence ID" value="QXM25670.1"/>
    <property type="molecule type" value="Genomic_DNA"/>
</dbReference>
<dbReference type="InterPro" id="IPR007822">
    <property type="entry name" value="LANC-like"/>
</dbReference>
<sequence length="398" mass="40107">MCAFVGAVPAPRLGLPPRQAVLGGDLSEGSAGIARSLGYAARISGEDGLRGTALGALRHALARAEGWSLHSGRLGPGLVGLELAQVLAEPALVPPSVEAIETASSEALAAAASGAAPADLLGGLAGVVHGLVEALPYDLDGGWLARALLLGRSLLAAAEAAPTGLAWPSVPGGREHLCGLGHGAAGVALARSRLAALATGESAWAEAAQAARGFERGWFSPEHGSWADLRHDAMGPAGPFYPHFWCHGSVGIAQERLRAIAAGLDDPLCRADAAAALAAVAEDAERILSLPTGPGGGDRTNASLCQGLSGVVDLLAEAHRLAPDPAALALMRRITAFIRNDVGPERRWRSGIPGGGAMTPGLMLGSAGIGWAHLRADDPSLLPAGWTPRIAASLPGGD</sequence>
<accession>A0A975U3G9</accession>
<protein>
    <recommendedName>
        <fullName evidence="3">Lanthionine synthetase C-like protein</fullName>
    </recommendedName>
</protein>
<gene>
    <name evidence="1" type="ORF">KO353_05535</name>
</gene>